<dbReference type="AlphaFoldDB" id="A0A225WIJ3"/>
<dbReference type="EMBL" id="NBNE01000862">
    <property type="protein sequence ID" value="OWZ16827.1"/>
    <property type="molecule type" value="Genomic_DNA"/>
</dbReference>
<reference evidence="2" key="1">
    <citation type="submission" date="2017-03" db="EMBL/GenBank/DDBJ databases">
        <title>Phytopthora megakarya and P. palmivora, two closely related causual agents of cacao black pod achieved similar genome size and gene model numbers by different mechanisms.</title>
        <authorList>
            <person name="Ali S."/>
            <person name="Shao J."/>
            <person name="Larry D.J."/>
            <person name="Kronmiller B."/>
            <person name="Shen D."/>
            <person name="Strem M.D."/>
            <person name="Melnick R.L."/>
            <person name="Guiltinan M.J."/>
            <person name="Tyler B.M."/>
            <person name="Meinhardt L.W."/>
            <person name="Bailey B.A."/>
        </authorList>
    </citation>
    <scope>NUCLEOTIDE SEQUENCE [LARGE SCALE GENOMIC DNA]</scope>
    <source>
        <strain evidence="2">zdho120</strain>
    </source>
</reference>
<organism evidence="1 2">
    <name type="scientific">Phytophthora megakarya</name>
    <dbReference type="NCBI Taxonomy" id="4795"/>
    <lineage>
        <taxon>Eukaryota</taxon>
        <taxon>Sar</taxon>
        <taxon>Stramenopiles</taxon>
        <taxon>Oomycota</taxon>
        <taxon>Peronosporomycetes</taxon>
        <taxon>Peronosporales</taxon>
        <taxon>Peronosporaceae</taxon>
        <taxon>Phytophthora</taxon>
    </lineage>
</organism>
<proteinExistence type="predicted"/>
<gene>
    <name evidence="1" type="ORF">PHMEG_0009327</name>
</gene>
<dbReference type="Proteomes" id="UP000198211">
    <property type="component" value="Unassembled WGS sequence"/>
</dbReference>
<keyword evidence="2" id="KW-1185">Reference proteome</keyword>
<accession>A0A225WIJ3</accession>
<name>A0A225WIJ3_9STRA</name>
<comment type="caution">
    <text evidence="1">The sequence shown here is derived from an EMBL/GenBank/DDBJ whole genome shotgun (WGS) entry which is preliminary data.</text>
</comment>
<protein>
    <submittedName>
        <fullName evidence="1">Uncharacterized protein</fullName>
    </submittedName>
</protein>
<evidence type="ECO:0000313" key="2">
    <source>
        <dbReference type="Proteomes" id="UP000198211"/>
    </source>
</evidence>
<evidence type="ECO:0000313" key="1">
    <source>
        <dbReference type="EMBL" id="OWZ16827.1"/>
    </source>
</evidence>
<dbReference type="OrthoDB" id="10058284at2759"/>
<sequence length="398" mass="44338">MPTDKITTALNRVELITSQTKATKTELMKLLGSLRHVCTCIRSARPFYQCLQLMMQTASRFGHVELSVAAALDLRWFSNILQHGHLQNLPLAIFGNCSLVVDWNIYMDASNMGLAVLNPAVNEFIQRKFDADELSKINATSGTDEDDIYINVREHFATGAKVLGSCMAVLQQRTDNYCNFGQELTRVIGLGEAVFNIRVQAKHLPGFTHSAADAASQAWDPNFSDTWTNFCASWYQVEIPERLRRLYRNFSINFNPGQWPSVHESSTLKRGSNGSSGAIYWNTRCGFQPTQQSTHTSSIYLPLKFGWNNDGVGNAVTIILAKISHLSWHHQRVLGYPVGLMSGDRLAIVGMRRQDPSRSKKSPVTTAILRRMFKGSDSCAHLSVVQSCLDFQLSGGIG</sequence>